<keyword evidence="5" id="KW-1185">Reference proteome</keyword>
<gene>
    <name evidence="4" type="ORF">RJ639_022049</name>
</gene>
<dbReference type="InterPro" id="IPR036514">
    <property type="entry name" value="SGNH_hydro_sf"/>
</dbReference>
<accession>A0AA89AG30</accession>
<organism evidence="4 5">
    <name type="scientific">Escallonia herrerae</name>
    <dbReference type="NCBI Taxonomy" id="1293975"/>
    <lineage>
        <taxon>Eukaryota</taxon>
        <taxon>Viridiplantae</taxon>
        <taxon>Streptophyta</taxon>
        <taxon>Embryophyta</taxon>
        <taxon>Tracheophyta</taxon>
        <taxon>Spermatophyta</taxon>
        <taxon>Magnoliopsida</taxon>
        <taxon>eudicotyledons</taxon>
        <taxon>Gunneridae</taxon>
        <taxon>Pentapetalae</taxon>
        <taxon>asterids</taxon>
        <taxon>campanulids</taxon>
        <taxon>Escalloniales</taxon>
        <taxon>Escalloniaceae</taxon>
        <taxon>Escallonia</taxon>
    </lineage>
</organism>
<comment type="caution">
    <text evidence="4">The sequence shown here is derived from an EMBL/GenBank/DDBJ whole genome shotgun (WGS) entry which is preliminary data.</text>
</comment>
<keyword evidence="2" id="KW-0325">Glycoprotein</keyword>
<dbReference type="Pfam" id="PF00657">
    <property type="entry name" value="Lipase_GDSL"/>
    <property type="match status" value="1"/>
</dbReference>
<name>A0AA89AG30_9ASTE</name>
<evidence type="ECO:0000256" key="3">
    <source>
        <dbReference type="SAM" id="Coils"/>
    </source>
</evidence>
<comment type="similarity">
    <text evidence="1">Belongs to the 'GDSL' lipolytic enzyme family.</text>
</comment>
<evidence type="ECO:0000256" key="1">
    <source>
        <dbReference type="ARBA" id="ARBA00008668"/>
    </source>
</evidence>
<evidence type="ECO:0000313" key="4">
    <source>
        <dbReference type="EMBL" id="KAK3001213.1"/>
    </source>
</evidence>
<keyword evidence="3" id="KW-0175">Coiled coil</keyword>
<protein>
    <recommendedName>
        <fullName evidence="6">GDSL esterase/lipase</fullName>
    </recommendedName>
</protein>
<dbReference type="PANTHER" id="PTHR22835:SF517">
    <property type="entry name" value="GDSL-LIKE LIPASE_ACYLHYDROLASE FAMILY PROTEIN, EXPRESSED"/>
    <property type="match status" value="1"/>
</dbReference>
<dbReference type="Proteomes" id="UP001188597">
    <property type="component" value="Unassembled WGS sequence"/>
</dbReference>
<reference evidence="4" key="1">
    <citation type="submission" date="2022-12" db="EMBL/GenBank/DDBJ databases">
        <title>Draft genome assemblies for two species of Escallonia (Escalloniales).</title>
        <authorList>
            <person name="Chanderbali A."/>
            <person name="Dervinis C."/>
            <person name="Anghel I."/>
            <person name="Soltis D."/>
            <person name="Soltis P."/>
            <person name="Zapata F."/>
        </authorList>
    </citation>
    <scope>NUCLEOTIDE SEQUENCE</scope>
    <source>
        <strain evidence="4">UCBG64.0493</strain>
        <tissue evidence="4">Leaf</tissue>
    </source>
</reference>
<evidence type="ECO:0000256" key="2">
    <source>
        <dbReference type="ARBA" id="ARBA00023180"/>
    </source>
</evidence>
<dbReference type="PANTHER" id="PTHR22835">
    <property type="entry name" value="ZINC FINGER FYVE DOMAIN CONTAINING PROTEIN"/>
    <property type="match status" value="1"/>
</dbReference>
<dbReference type="GO" id="GO:0016788">
    <property type="term" value="F:hydrolase activity, acting on ester bonds"/>
    <property type="evidence" value="ECO:0007669"/>
    <property type="project" value="InterPro"/>
</dbReference>
<dbReference type="EMBL" id="JAVXUP010002827">
    <property type="protein sequence ID" value="KAK3001213.1"/>
    <property type="molecule type" value="Genomic_DNA"/>
</dbReference>
<proteinExistence type="inferred from homology"/>
<dbReference type="Gene3D" id="3.40.50.1110">
    <property type="entry name" value="SGNH hydrolase"/>
    <property type="match status" value="1"/>
</dbReference>
<dbReference type="AlphaFoldDB" id="A0AA89AG30"/>
<evidence type="ECO:0008006" key="6">
    <source>
        <dbReference type="Google" id="ProtNLM"/>
    </source>
</evidence>
<feature type="coiled-coil region" evidence="3">
    <location>
        <begin position="85"/>
        <end position="112"/>
    </location>
</feature>
<sequence length="150" mass="17206">MVGAIGGNDYNYAFFQKRSIEEVKNMVPDVVQAIKNAAKRVIQDGAVRVIVPGKFPIGCLPIYLTAFETNDSAPYDGHHCFKSFNNFAMYHNEHLQQAIKELKEEYQNATIVYGNYYDAFQWLYGHARYLGIYDYNSYTPILHCFVVVAK</sequence>
<dbReference type="InterPro" id="IPR001087">
    <property type="entry name" value="GDSL"/>
</dbReference>
<evidence type="ECO:0000313" key="5">
    <source>
        <dbReference type="Proteomes" id="UP001188597"/>
    </source>
</evidence>